<keyword evidence="2" id="KW-1185">Reference proteome</keyword>
<dbReference type="Proteomes" id="UP000324781">
    <property type="component" value="Unassembled WGS sequence"/>
</dbReference>
<dbReference type="AlphaFoldDB" id="A0A1M6GM27"/>
<accession>A0A1M6GM27</accession>
<protein>
    <submittedName>
        <fullName evidence="1">Prepilin-type N-terminal cleavage/methylation domain-containing protein</fullName>
    </submittedName>
</protein>
<name>A0A1M6GM27_9FIRM</name>
<dbReference type="Pfam" id="PF07963">
    <property type="entry name" value="N_methyl"/>
    <property type="match status" value="1"/>
</dbReference>
<dbReference type="NCBIfam" id="TIGR02532">
    <property type="entry name" value="IV_pilin_GFxxxE"/>
    <property type="match status" value="1"/>
</dbReference>
<reference evidence="1 2" key="1">
    <citation type="submission" date="2016-11" db="EMBL/GenBank/DDBJ databases">
        <authorList>
            <person name="Varghese N."/>
            <person name="Submissions S."/>
        </authorList>
    </citation>
    <scope>NUCLEOTIDE SEQUENCE [LARGE SCALE GENOMIC DNA]</scope>
    <source>
        <strain evidence="1 2">DSM 19027</strain>
    </source>
</reference>
<sequence length="163" mass="18403">MKGKKGFTLAELIVFLALLGVVLAIGYRLFFLGQNTFTRGSDRFELQSEMRSAGDFLLDELRNAVEVEILDAPTDEADYHYIYLDGSRIVHKYNGSTKVITLPIIRDEDLFTLKKDSGNKNFLGIRMTGIRNGNTYDLSTEVFLKNIANLDPDSGKVIKYKKP</sequence>
<evidence type="ECO:0000313" key="2">
    <source>
        <dbReference type="Proteomes" id="UP000324781"/>
    </source>
</evidence>
<organism evidence="1 2">
    <name type="scientific">Thermoclostridium caenicola</name>
    <dbReference type="NCBI Taxonomy" id="659425"/>
    <lineage>
        <taxon>Bacteria</taxon>
        <taxon>Bacillati</taxon>
        <taxon>Bacillota</taxon>
        <taxon>Clostridia</taxon>
        <taxon>Eubacteriales</taxon>
        <taxon>Oscillospiraceae</taxon>
        <taxon>Thermoclostridium</taxon>
    </lineage>
</organism>
<dbReference type="EMBL" id="FQZP01000025">
    <property type="protein sequence ID" value="SHJ11004.1"/>
    <property type="molecule type" value="Genomic_DNA"/>
</dbReference>
<proteinExistence type="predicted"/>
<dbReference type="OrthoDB" id="115249at2"/>
<gene>
    <name evidence="1" type="ORF">SAMN05444373_102510</name>
</gene>
<evidence type="ECO:0000313" key="1">
    <source>
        <dbReference type="EMBL" id="SHJ11004.1"/>
    </source>
</evidence>
<dbReference type="InterPro" id="IPR012902">
    <property type="entry name" value="N_methyl_site"/>
</dbReference>
<dbReference type="RefSeq" id="WP_149678775.1">
    <property type="nucleotide sequence ID" value="NZ_DAONMB010000055.1"/>
</dbReference>